<dbReference type="InterPro" id="IPR001128">
    <property type="entry name" value="Cyt_P450"/>
</dbReference>
<evidence type="ECO:0000313" key="3">
    <source>
        <dbReference type="EMBL" id="KAF2092013.1"/>
    </source>
</evidence>
<dbReference type="Pfam" id="PF00067">
    <property type="entry name" value="p450"/>
    <property type="match status" value="1"/>
</dbReference>
<keyword evidence="1" id="KW-0479">Metal-binding</keyword>
<proteinExistence type="predicted"/>
<dbReference type="GO" id="GO:0016705">
    <property type="term" value="F:oxidoreductase activity, acting on paired donors, with incorporation or reduction of molecular oxygen"/>
    <property type="evidence" value="ECO:0007669"/>
    <property type="project" value="InterPro"/>
</dbReference>
<reference evidence="3" key="1">
    <citation type="journal article" date="2020" name="Stud. Mycol.">
        <title>101 Dothideomycetes genomes: a test case for predicting lifestyles and emergence of pathogens.</title>
        <authorList>
            <person name="Haridas S."/>
            <person name="Albert R."/>
            <person name="Binder M."/>
            <person name="Bloem J."/>
            <person name="Labutti K."/>
            <person name="Salamov A."/>
            <person name="Andreopoulos B."/>
            <person name="Baker S."/>
            <person name="Barry K."/>
            <person name="Bills G."/>
            <person name="Bluhm B."/>
            <person name="Cannon C."/>
            <person name="Castanera R."/>
            <person name="Culley D."/>
            <person name="Daum C."/>
            <person name="Ezra D."/>
            <person name="Gonzalez J."/>
            <person name="Henrissat B."/>
            <person name="Kuo A."/>
            <person name="Liang C."/>
            <person name="Lipzen A."/>
            <person name="Lutzoni F."/>
            <person name="Magnuson J."/>
            <person name="Mondo S."/>
            <person name="Nolan M."/>
            <person name="Ohm R."/>
            <person name="Pangilinan J."/>
            <person name="Park H.-J."/>
            <person name="Ramirez L."/>
            <person name="Alfaro M."/>
            <person name="Sun H."/>
            <person name="Tritt A."/>
            <person name="Yoshinaga Y."/>
            <person name="Zwiers L.-H."/>
            <person name="Turgeon B."/>
            <person name="Goodwin S."/>
            <person name="Spatafora J."/>
            <person name="Crous P."/>
            <person name="Grigoriev I."/>
        </authorList>
    </citation>
    <scope>NUCLEOTIDE SEQUENCE</scope>
    <source>
        <strain evidence="3">CBS 121410</strain>
    </source>
</reference>
<keyword evidence="2" id="KW-0472">Membrane</keyword>
<dbReference type="Proteomes" id="UP000799776">
    <property type="component" value="Unassembled WGS sequence"/>
</dbReference>
<organism evidence="3 4">
    <name type="scientific">Saccharata proteae CBS 121410</name>
    <dbReference type="NCBI Taxonomy" id="1314787"/>
    <lineage>
        <taxon>Eukaryota</taxon>
        <taxon>Fungi</taxon>
        <taxon>Dikarya</taxon>
        <taxon>Ascomycota</taxon>
        <taxon>Pezizomycotina</taxon>
        <taxon>Dothideomycetes</taxon>
        <taxon>Dothideomycetes incertae sedis</taxon>
        <taxon>Botryosphaeriales</taxon>
        <taxon>Saccharataceae</taxon>
        <taxon>Saccharata</taxon>
    </lineage>
</organism>
<dbReference type="SUPFAM" id="SSF48264">
    <property type="entry name" value="Cytochrome P450"/>
    <property type="match status" value="1"/>
</dbReference>
<dbReference type="AlphaFoldDB" id="A0A9P4I1Z5"/>
<evidence type="ECO:0000313" key="4">
    <source>
        <dbReference type="Proteomes" id="UP000799776"/>
    </source>
</evidence>
<gene>
    <name evidence="3" type="ORF">K490DRAFT_61458</name>
</gene>
<dbReference type="GO" id="GO:0004497">
    <property type="term" value="F:monooxygenase activity"/>
    <property type="evidence" value="ECO:0007669"/>
    <property type="project" value="InterPro"/>
</dbReference>
<keyword evidence="1" id="KW-0408">Iron</keyword>
<evidence type="ECO:0000256" key="1">
    <source>
        <dbReference type="PIRSR" id="PIRSR602401-1"/>
    </source>
</evidence>
<dbReference type="InterPro" id="IPR002401">
    <property type="entry name" value="Cyt_P450_E_grp-I"/>
</dbReference>
<dbReference type="PRINTS" id="PR00385">
    <property type="entry name" value="P450"/>
</dbReference>
<feature type="binding site" description="axial binding residue" evidence="1">
    <location>
        <position position="486"/>
    </location>
    <ligand>
        <name>heme</name>
        <dbReference type="ChEBI" id="CHEBI:30413"/>
    </ligand>
    <ligandPart>
        <name>Fe</name>
        <dbReference type="ChEBI" id="CHEBI:18248"/>
    </ligandPart>
</feature>
<dbReference type="PANTHER" id="PTHR24305">
    <property type="entry name" value="CYTOCHROME P450"/>
    <property type="match status" value="1"/>
</dbReference>
<dbReference type="OrthoDB" id="1470350at2759"/>
<keyword evidence="1" id="KW-0349">Heme</keyword>
<protein>
    <submittedName>
        <fullName evidence="3">Cytochrome P450</fullName>
    </submittedName>
</protein>
<keyword evidence="2" id="KW-0812">Transmembrane</keyword>
<dbReference type="InterPro" id="IPR050121">
    <property type="entry name" value="Cytochrome_P450_monoxygenase"/>
</dbReference>
<dbReference type="PANTHER" id="PTHR24305:SF227">
    <property type="entry name" value="P450, PUTATIVE (EUROFUNG)-RELATED"/>
    <property type="match status" value="1"/>
</dbReference>
<dbReference type="CDD" id="cd11069">
    <property type="entry name" value="CYP_FUM15-like"/>
    <property type="match status" value="1"/>
</dbReference>
<evidence type="ECO:0000256" key="2">
    <source>
        <dbReference type="SAM" id="Phobius"/>
    </source>
</evidence>
<dbReference type="InterPro" id="IPR036396">
    <property type="entry name" value="Cyt_P450_sf"/>
</dbReference>
<feature type="transmembrane region" description="Helical" evidence="2">
    <location>
        <begin position="35"/>
        <end position="58"/>
    </location>
</feature>
<dbReference type="Gene3D" id="1.10.630.10">
    <property type="entry name" value="Cytochrome P450"/>
    <property type="match status" value="1"/>
</dbReference>
<sequence length="542" mass="60170">MAPTMAIGALSVLESVLLSHYAPQYSVTDSFLGRAAILFSAQLCAFLTWSIIIYPNFFSPLRHLPMPKGNSLIMGHFGRIRKESTGAPQREWIETVPNDGLIRYRFAFNAERVMVTSPKALAEVLVTKNYTFVKPSQVRLGIARILGVGILLAEGDEHKRQRKLLMPAFSFRHVKDLYPVFWSKARESAIAMIASMENPSEDAEKPSDVLTVGSWASRATLDIIGVAGMGQDFHAIQDPNSELNATYRRIFSPSQMQRFLQILGILLPFSVLRRIPIKRNEDVEEAAKTIKKIARNLIQEKRSRLEKGGSAEHDIISVALESGGFSDEDLVNQLMTFLAAGHETTASSMMWAIYVLCQHPDIQQRLREEVHKNLPSIQDPNAEVTATDIDRMPYLNAVCNEVIRIYPPVPLTLRAAAEDTTICGHPIPKGTTVIIPPWAVNVSKELWGDDALEFKPERWIGPGRANTGGADSNYSFLTFLHGPRSCIGSGFARAEFACLLAAWVGRFEMELADPNYELQIAGGITAKPKDGLPVKMKVVQGW</sequence>
<keyword evidence="4" id="KW-1185">Reference proteome</keyword>
<comment type="cofactor">
    <cofactor evidence="1">
        <name>heme</name>
        <dbReference type="ChEBI" id="CHEBI:30413"/>
    </cofactor>
</comment>
<dbReference type="GO" id="GO:0005506">
    <property type="term" value="F:iron ion binding"/>
    <property type="evidence" value="ECO:0007669"/>
    <property type="project" value="InterPro"/>
</dbReference>
<dbReference type="EMBL" id="ML978711">
    <property type="protein sequence ID" value="KAF2092013.1"/>
    <property type="molecule type" value="Genomic_DNA"/>
</dbReference>
<keyword evidence="2" id="KW-1133">Transmembrane helix</keyword>
<accession>A0A9P4I1Z5</accession>
<dbReference type="PRINTS" id="PR00463">
    <property type="entry name" value="EP450I"/>
</dbReference>
<dbReference type="FunFam" id="1.10.630.10:FF:000051">
    <property type="entry name" value="Cytochrome P450 monooxygenase (Fum15)"/>
    <property type="match status" value="1"/>
</dbReference>
<name>A0A9P4I1Z5_9PEZI</name>
<comment type="caution">
    <text evidence="3">The sequence shown here is derived from an EMBL/GenBank/DDBJ whole genome shotgun (WGS) entry which is preliminary data.</text>
</comment>
<dbReference type="GO" id="GO:0020037">
    <property type="term" value="F:heme binding"/>
    <property type="evidence" value="ECO:0007669"/>
    <property type="project" value="InterPro"/>
</dbReference>